<evidence type="ECO:0000313" key="1">
    <source>
        <dbReference type="EMBL" id="RKT55130.1"/>
    </source>
</evidence>
<reference evidence="1 2" key="1">
    <citation type="submission" date="2018-10" db="EMBL/GenBank/DDBJ databases">
        <title>Sequencing the genomes of 1000 actinobacteria strains.</title>
        <authorList>
            <person name="Klenk H.-P."/>
        </authorList>
    </citation>
    <scope>NUCLEOTIDE SEQUENCE [LARGE SCALE GENOMIC DNA]</scope>
    <source>
        <strain evidence="1 2">DSM 43800</strain>
    </source>
</reference>
<sequence length="146" mass="17146">MPKWPQLDPIEQQQKLAEITQAVVATMPEGWQRLVVRASMIGQHSEMSTGVQMPDKSVRGWEMPPEVWRMFQQLRKGMYAEGLGSWVGFEYIVDPPFRYQIRYNRDERPAFEEPPSPADFATENRWFPRAETHMTEWFRRGLEGAS</sequence>
<gene>
    <name evidence="1" type="ORF">C8E97_3786</name>
</gene>
<dbReference type="EMBL" id="RBXO01000001">
    <property type="protein sequence ID" value="RKT55130.1"/>
    <property type="molecule type" value="Genomic_DNA"/>
</dbReference>
<comment type="caution">
    <text evidence="1">The sequence shown here is derived from an EMBL/GenBank/DDBJ whole genome shotgun (WGS) entry which is preliminary data.</text>
</comment>
<proteinExistence type="predicted"/>
<dbReference type="AlphaFoldDB" id="A0A495W1X5"/>
<dbReference type="SUPFAM" id="SSF160424">
    <property type="entry name" value="BH3703-like"/>
    <property type="match status" value="1"/>
</dbReference>
<evidence type="ECO:0000313" key="2">
    <source>
        <dbReference type="Proteomes" id="UP000282084"/>
    </source>
</evidence>
<name>A0A495W1X5_9PSEU</name>
<dbReference type="OrthoDB" id="6957847at2"/>
<protein>
    <submittedName>
        <fullName evidence="1">Uncharacterized protein</fullName>
    </submittedName>
</protein>
<keyword evidence="2" id="KW-1185">Reference proteome</keyword>
<accession>A0A495W1X5</accession>
<dbReference type="Proteomes" id="UP000282084">
    <property type="component" value="Unassembled WGS sequence"/>
</dbReference>
<dbReference type="RefSeq" id="WP_121006886.1">
    <property type="nucleotide sequence ID" value="NZ_RBXO01000001.1"/>
</dbReference>
<organism evidence="1 2">
    <name type="scientific">Saccharothrix australiensis</name>
    <dbReference type="NCBI Taxonomy" id="2072"/>
    <lineage>
        <taxon>Bacteria</taxon>
        <taxon>Bacillati</taxon>
        <taxon>Actinomycetota</taxon>
        <taxon>Actinomycetes</taxon>
        <taxon>Pseudonocardiales</taxon>
        <taxon>Pseudonocardiaceae</taxon>
        <taxon>Saccharothrix</taxon>
    </lineage>
</organism>
<dbReference type="InterPro" id="IPR036170">
    <property type="entry name" value="YezG-like_sf"/>
</dbReference>